<evidence type="ECO:0000256" key="17">
    <source>
        <dbReference type="SAM" id="SignalP"/>
    </source>
</evidence>
<evidence type="ECO:0000256" key="6">
    <source>
        <dbReference type="ARBA" id="ARBA00022737"/>
    </source>
</evidence>
<evidence type="ECO:0000256" key="8">
    <source>
        <dbReference type="ARBA" id="ARBA00022777"/>
    </source>
</evidence>
<evidence type="ECO:0008006" key="22">
    <source>
        <dbReference type="Google" id="ProtNLM"/>
    </source>
</evidence>
<evidence type="ECO:0000256" key="10">
    <source>
        <dbReference type="ARBA" id="ARBA00022840"/>
    </source>
</evidence>
<dbReference type="FunFam" id="1.10.510.10:FF:000129">
    <property type="entry name" value="cysteine-rich receptor-like protein kinase 10"/>
    <property type="match status" value="2"/>
</dbReference>
<organism evidence="20 21">
    <name type="scientific">Paspalum notatum var. saurae</name>
    <dbReference type="NCBI Taxonomy" id="547442"/>
    <lineage>
        <taxon>Eukaryota</taxon>
        <taxon>Viridiplantae</taxon>
        <taxon>Streptophyta</taxon>
        <taxon>Embryophyta</taxon>
        <taxon>Tracheophyta</taxon>
        <taxon>Spermatophyta</taxon>
        <taxon>Magnoliopsida</taxon>
        <taxon>Liliopsida</taxon>
        <taxon>Poales</taxon>
        <taxon>Poaceae</taxon>
        <taxon>PACMAD clade</taxon>
        <taxon>Panicoideae</taxon>
        <taxon>Andropogonodae</taxon>
        <taxon>Paspaleae</taxon>
        <taxon>Paspalinae</taxon>
        <taxon>Paspalum</taxon>
    </lineage>
</organism>
<dbReference type="InterPro" id="IPR011009">
    <property type="entry name" value="Kinase-like_dom_sf"/>
</dbReference>
<evidence type="ECO:0000256" key="7">
    <source>
        <dbReference type="ARBA" id="ARBA00022741"/>
    </source>
</evidence>
<dbReference type="InterPro" id="IPR008271">
    <property type="entry name" value="Ser/Thr_kinase_AS"/>
</dbReference>
<feature type="domain" description="Protein kinase" evidence="18">
    <location>
        <begin position="1097"/>
        <end position="1385"/>
    </location>
</feature>
<keyword evidence="5 17" id="KW-0732">Signal</keyword>
<dbReference type="FunFam" id="3.30.430.20:FF:000006">
    <property type="entry name" value="Receptor-like serine-threonine protein kinase"/>
    <property type="match status" value="1"/>
</dbReference>
<dbReference type="PROSITE" id="PS50011">
    <property type="entry name" value="PROTEIN_KINASE_DOM"/>
    <property type="match status" value="2"/>
</dbReference>
<accession>A0AAQ3UUL9</accession>
<sequence>MAARQPTTPRHSSASLLAGVLPGFLLAALQFHAPLLAHAQEQPPPWLLCGPAPVSGNYTENSTYQANINLISASLPKNTSSNPVLYARGSVGSVPDMVYAHALCRGDANASACESCVAGAFQGAQQGCPLFKDVVAFYDLCQLRFSNRNFFLDTDNFITTYYLMGSPVAASTPAETFDAAVRLLVNATANYAARNSSRRFGTGEVGLGDGSQTRIYALVQCTPDTTPDVCWAYLAPIVNPVPQSFSGVDGGGVFGVWCSFRYEIYPFFSGRPLLQLPAFVGTPSPAPVPALPPAETSQDKSRNTTTGTVLAILVPSIAALLGITMVCCWIRRRSVARPFQPCSTSADDIQGADMLLLDLSTLRVATDDFAESKMLGRGGFGMVYKGVLSDGQEIAVKRLCQSSRQGIGELKSELVLVAKLHHKNLVRLIGVCLQEHEKILVYEYMPNRSLDTILFDSERNKELDWGKRFNIITGIAKGLQYLHEDSQLKVVHRDLKASNVLLDLDFAPKISDFGLAKIFGGDQSKYVTHRVAGTYGYMAPEYAMRGLYSSKSDVFSFGVLVLEIVTGRRNSGLYNSDQDVDLLSLVWEHWARGNVVELIDPSLSDHHHHPPIEQMLKCLHIGLLCVQRKPSARPMMSCVNVMLCSSTVRLPSLSRPALCIQELEQELVSASENSSSAYADSAQRQGGGASAAAGCTAESSVTIVSGDGGGRGEGGRDVVARPASGVPPAMAMTTMLRHRRISHCLLASISALLFLVHHHAPFTTAQPLPWQICNDTSGNFTEKSAYQANINRLAAALTTNASSSPSLFATGAAGRAPDVVYALALCRGDTTNASSCASCVAASFKTAQQLCAYKRGATLYDDPCILRYANWDFLANTTDNRGIYIAWTYNNVTADVAPALDAASARLVNATSDAAAVDPVRRFATGEEGFNNEKYPKIYSMSQCTPDMTAADCRACLGSVYRRIAPTYFAGKHGGRVFGVRCSFRFETYAFFSANPLLQIPAPPGAPVPGNIAPPATGRQGKRRYRTAGLVLPIALPLAAAILLVTVTCLCFWSRRKAAQRDSSGKPYYPSPSPDDIQSIDSLLLDLPTLQAATDNFAESNKLGEGGFGAVYKGILSEGQEIAVKRLSLGSTQGLTELKTELVLVAKLQHKNLVRLIGVCLEQDEKLLVYEYMPNRSLDTILFDSQKSKELDWGKRLKIVDGVARGLQYLHEESQLKIVHRDLKPSNVLLDSGYNPKISDFGLAKLFDMDQSQGVTSHIAGTYGYMAPEYAMHGQYSAKSDVFSLGVLILEMVTGRKNSSFSNSEQSVDLLSLVWEHWTTGTIEELLDPFLLARHRAPPDQMAKLVNIGLLCVQDSPADRPLMSSVNVMLSSNTISLQVPSRPTFCIQETEDHSHLYSDAYNRALKLQSSTADRSKATMSPNEHITPVQAVTITN</sequence>
<dbReference type="Pfam" id="PF00069">
    <property type="entry name" value="Pkinase"/>
    <property type="match status" value="1"/>
</dbReference>
<evidence type="ECO:0000256" key="4">
    <source>
        <dbReference type="ARBA" id="ARBA00022692"/>
    </source>
</evidence>
<feature type="binding site" evidence="15">
    <location>
        <position position="397"/>
    </location>
    <ligand>
        <name>ATP</name>
        <dbReference type="ChEBI" id="CHEBI:30616"/>
    </ligand>
</feature>
<dbReference type="FunFam" id="3.30.430.20:FF:000004">
    <property type="entry name" value="Receptor-like serine-threonine protein kinase"/>
    <property type="match status" value="2"/>
</dbReference>
<evidence type="ECO:0000256" key="16">
    <source>
        <dbReference type="SAM" id="Phobius"/>
    </source>
</evidence>
<keyword evidence="9" id="KW-0611">Plant defense</keyword>
<keyword evidence="4 16" id="KW-0812">Transmembrane</keyword>
<comment type="subcellular location">
    <subcellularLocation>
        <location evidence="1">Membrane</location>
        <topology evidence="1">Single-pass membrane protein</topology>
    </subcellularLocation>
</comment>
<dbReference type="InterPro" id="IPR001245">
    <property type="entry name" value="Ser-Thr/Tyr_kinase_cat_dom"/>
</dbReference>
<gene>
    <name evidence="20" type="ORF">U9M48_042104</name>
</gene>
<evidence type="ECO:0000256" key="13">
    <source>
        <dbReference type="ARBA" id="ARBA00023157"/>
    </source>
</evidence>
<dbReference type="GO" id="GO:0005886">
    <property type="term" value="C:plasma membrane"/>
    <property type="evidence" value="ECO:0007669"/>
    <property type="project" value="TreeGrafter"/>
</dbReference>
<evidence type="ECO:0000259" key="19">
    <source>
        <dbReference type="PROSITE" id="PS51473"/>
    </source>
</evidence>
<keyword evidence="2" id="KW-0723">Serine/threonine-protein kinase</keyword>
<evidence type="ECO:0000256" key="2">
    <source>
        <dbReference type="ARBA" id="ARBA00022527"/>
    </source>
</evidence>
<dbReference type="GO" id="GO:0005524">
    <property type="term" value="F:ATP binding"/>
    <property type="evidence" value="ECO:0007669"/>
    <property type="project" value="UniProtKB-UniRule"/>
</dbReference>
<evidence type="ECO:0000256" key="12">
    <source>
        <dbReference type="ARBA" id="ARBA00023136"/>
    </source>
</evidence>
<feature type="domain" description="Gnk2-homologous" evidence="19">
    <location>
        <begin position="768"/>
        <end position="873"/>
    </location>
</feature>
<keyword evidence="6" id="KW-0677">Repeat</keyword>
<evidence type="ECO:0000256" key="15">
    <source>
        <dbReference type="PROSITE-ProRule" id="PRU10141"/>
    </source>
</evidence>
<keyword evidence="3" id="KW-0808">Transferase</keyword>
<feature type="transmembrane region" description="Helical" evidence="16">
    <location>
        <begin position="309"/>
        <end position="330"/>
    </location>
</feature>
<evidence type="ECO:0000256" key="9">
    <source>
        <dbReference type="ARBA" id="ARBA00022821"/>
    </source>
</evidence>
<dbReference type="EMBL" id="CP144754">
    <property type="protein sequence ID" value="WVZ96467.1"/>
    <property type="molecule type" value="Genomic_DNA"/>
</dbReference>
<dbReference type="PROSITE" id="PS00108">
    <property type="entry name" value="PROTEIN_KINASE_ST"/>
    <property type="match status" value="2"/>
</dbReference>
<keyword evidence="10 15" id="KW-0067">ATP-binding</keyword>
<evidence type="ECO:0000259" key="18">
    <source>
        <dbReference type="PROSITE" id="PS50011"/>
    </source>
</evidence>
<dbReference type="GO" id="GO:0004674">
    <property type="term" value="F:protein serine/threonine kinase activity"/>
    <property type="evidence" value="ECO:0007669"/>
    <property type="project" value="UniProtKB-KW"/>
</dbReference>
<dbReference type="InterPro" id="IPR017441">
    <property type="entry name" value="Protein_kinase_ATP_BS"/>
</dbReference>
<dbReference type="FunFam" id="3.30.200.20:FF:000142">
    <property type="entry name" value="Cysteine-rich receptor-like protein kinase 10"/>
    <property type="match status" value="2"/>
</dbReference>
<dbReference type="SUPFAM" id="SSF56112">
    <property type="entry name" value="Protein kinase-like (PK-like)"/>
    <property type="match status" value="2"/>
</dbReference>
<dbReference type="PANTHER" id="PTHR27002:SF777">
    <property type="entry name" value="OS07G0541000 PROTEIN"/>
    <property type="match status" value="1"/>
</dbReference>
<dbReference type="PROSITE" id="PS51473">
    <property type="entry name" value="GNK2"/>
    <property type="match status" value="4"/>
</dbReference>
<evidence type="ECO:0000256" key="3">
    <source>
        <dbReference type="ARBA" id="ARBA00022679"/>
    </source>
</evidence>
<dbReference type="SMART" id="SM00220">
    <property type="entry name" value="S_TKc"/>
    <property type="match status" value="2"/>
</dbReference>
<feature type="domain" description="Protein kinase" evidence="18">
    <location>
        <begin position="369"/>
        <end position="623"/>
    </location>
</feature>
<evidence type="ECO:0000256" key="14">
    <source>
        <dbReference type="ARBA" id="ARBA00023180"/>
    </source>
</evidence>
<keyword evidence="7 15" id="KW-0547">Nucleotide-binding</keyword>
<feature type="domain" description="Gnk2-homologous" evidence="19">
    <location>
        <begin position="159"/>
        <end position="267"/>
    </location>
</feature>
<evidence type="ECO:0000256" key="1">
    <source>
        <dbReference type="ARBA" id="ARBA00004167"/>
    </source>
</evidence>
<feature type="domain" description="Gnk2-homologous" evidence="19">
    <location>
        <begin position="46"/>
        <end position="150"/>
    </location>
</feature>
<dbReference type="GO" id="GO:0042742">
    <property type="term" value="P:defense response to bacterium"/>
    <property type="evidence" value="ECO:0007669"/>
    <property type="project" value="UniProtKB-ARBA"/>
</dbReference>
<dbReference type="Proteomes" id="UP001341281">
    <property type="component" value="Chromosome 10"/>
</dbReference>
<dbReference type="CDD" id="cd23509">
    <property type="entry name" value="Gnk2-like"/>
    <property type="match status" value="4"/>
</dbReference>
<evidence type="ECO:0000256" key="11">
    <source>
        <dbReference type="ARBA" id="ARBA00022989"/>
    </source>
</evidence>
<name>A0AAQ3UUL9_PASNO</name>
<evidence type="ECO:0000313" key="20">
    <source>
        <dbReference type="EMBL" id="WVZ96467.1"/>
    </source>
</evidence>
<dbReference type="CDD" id="cd14066">
    <property type="entry name" value="STKc_IRAK"/>
    <property type="match status" value="2"/>
</dbReference>
<dbReference type="Pfam" id="PF01657">
    <property type="entry name" value="Stress-antifung"/>
    <property type="match status" value="4"/>
</dbReference>
<dbReference type="InterPro" id="IPR002902">
    <property type="entry name" value="GNK2"/>
</dbReference>
<dbReference type="Gene3D" id="3.30.430.20">
    <property type="entry name" value="Gnk2 domain, C-X8-C-X2-C motif"/>
    <property type="match status" value="4"/>
</dbReference>
<feature type="domain" description="Gnk2-homologous" evidence="19">
    <location>
        <begin position="880"/>
        <end position="991"/>
    </location>
</feature>
<dbReference type="Pfam" id="PF07714">
    <property type="entry name" value="PK_Tyr_Ser-Thr"/>
    <property type="match status" value="1"/>
</dbReference>
<keyword evidence="13" id="KW-1015">Disulfide bond</keyword>
<dbReference type="InterPro" id="IPR038408">
    <property type="entry name" value="GNK2_sf"/>
</dbReference>
<keyword evidence="12 16" id="KW-0472">Membrane</keyword>
<dbReference type="Gene3D" id="3.30.200.20">
    <property type="entry name" value="Phosphorylase Kinase, domain 1"/>
    <property type="match status" value="2"/>
</dbReference>
<keyword evidence="14" id="KW-0325">Glycoprotein</keyword>
<protein>
    <recommendedName>
        <fullName evidence="22">Cysteine-rich receptor-like protein kinase 10</fullName>
    </recommendedName>
</protein>
<proteinExistence type="predicted"/>
<keyword evidence="21" id="KW-1185">Reference proteome</keyword>
<keyword evidence="11 16" id="KW-1133">Transmembrane helix</keyword>
<keyword evidence="8" id="KW-0418">Kinase</keyword>
<feature type="signal peptide" evidence="17">
    <location>
        <begin position="1"/>
        <end position="39"/>
    </location>
</feature>
<dbReference type="InterPro" id="IPR000719">
    <property type="entry name" value="Prot_kinase_dom"/>
</dbReference>
<feature type="transmembrane region" description="Helical" evidence="16">
    <location>
        <begin position="1030"/>
        <end position="1053"/>
    </location>
</feature>
<dbReference type="PANTHER" id="PTHR27002">
    <property type="entry name" value="RECEPTOR-LIKE SERINE/THREONINE-PROTEIN KINASE SD1-8"/>
    <property type="match status" value="1"/>
</dbReference>
<evidence type="ECO:0000256" key="5">
    <source>
        <dbReference type="ARBA" id="ARBA00022729"/>
    </source>
</evidence>
<feature type="chain" id="PRO_5042895355" description="Cysteine-rich receptor-like protein kinase 10" evidence="17">
    <location>
        <begin position="40"/>
        <end position="1435"/>
    </location>
</feature>
<evidence type="ECO:0000313" key="21">
    <source>
        <dbReference type="Proteomes" id="UP001341281"/>
    </source>
</evidence>
<reference evidence="20 21" key="1">
    <citation type="submission" date="2024-02" db="EMBL/GenBank/DDBJ databases">
        <title>High-quality chromosome-scale genome assembly of Pensacola bahiagrass (Paspalum notatum Flugge var. saurae).</title>
        <authorList>
            <person name="Vega J.M."/>
            <person name="Podio M."/>
            <person name="Orjuela J."/>
            <person name="Siena L.A."/>
            <person name="Pessino S.C."/>
            <person name="Combes M.C."/>
            <person name="Mariac C."/>
            <person name="Albertini E."/>
            <person name="Pupilli F."/>
            <person name="Ortiz J.P.A."/>
            <person name="Leblanc O."/>
        </authorList>
    </citation>
    <scope>NUCLEOTIDE SEQUENCE [LARGE SCALE GENOMIC DNA]</scope>
    <source>
        <strain evidence="20">R1</strain>
        <tissue evidence="20">Leaf</tissue>
    </source>
</reference>
<dbReference type="PROSITE" id="PS00107">
    <property type="entry name" value="PROTEIN_KINASE_ATP"/>
    <property type="match status" value="2"/>
</dbReference>
<dbReference type="Gene3D" id="1.10.510.10">
    <property type="entry name" value="Transferase(Phosphotransferase) domain 1"/>
    <property type="match status" value="2"/>
</dbReference>
<feature type="binding site" evidence="15">
    <location>
        <position position="1125"/>
    </location>
    <ligand>
        <name>ATP</name>
        <dbReference type="ChEBI" id="CHEBI:30616"/>
    </ligand>
</feature>